<protein>
    <submittedName>
        <fullName evidence="1">Uncharacterized protein</fullName>
    </submittedName>
</protein>
<evidence type="ECO:0000313" key="1">
    <source>
        <dbReference type="Ensembl" id="ENSECRP00000030684.1"/>
    </source>
</evidence>
<dbReference type="Proteomes" id="UP000694620">
    <property type="component" value="Unassembled WGS sequence"/>
</dbReference>
<evidence type="ECO:0000313" key="2">
    <source>
        <dbReference type="Proteomes" id="UP000694620"/>
    </source>
</evidence>
<proteinExistence type="predicted"/>
<reference evidence="1" key="1">
    <citation type="submission" date="2025-08" db="UniProtKB">
        <authorList>
            <consortium name="Ensembl"/>
        </authorList>
    </citation>
    <scope>IDENTIFICATION</scope>
</reference>
<sequence>MERMTMGILIIQKEGDELFSSLADVGIIIEGVEVMNELSLVASACAILFGLIYTLNLKNVECNVHSVIRVFGFQF</sequence>
<organism evidence="1 2">
    <name type="scientific">Erpetoichthys calabaricus</name>
    <name type="common">Rope fish</name>
    <name type="synonym">Calamoichthys calabaricus</name>
    <dbReference type="NCBI Taxonomy" id="27687"/>
    <lineage>
        <taxon>Eukaryota</taxon>
        <taxon>Metazoa</taxon>
        <taxon>Chordata</taxon>
        <taxon>Craniata</taxon>
        <taxon>Vertebrata</taxon>
        <taxon>Euteleostomi</taxon>
        <taxon>Actinopterygii</taxon>
        <taxon>Polypteriformes</taxon>
        <taxon>Polypteridae</taxon>
        <taxon>Erpetoichthys</taxon>
    </lineage>
</organism>
<reference evidence="1" key="2">
    <citation type="submission" date="2025-09" db="UniProtKB">
        <authorList>
            <consortium name="Ensembl"/>
        </authorList>
    </citation>
    <scope>IDENTIFICATION</scope>
</reference>
<accession>A0A8C4TEX5</accession>
<keyword evidence="2" id="KW-1185">Reference proteome</keyword>
<name>A0A8C4TEX5_ERPCA</name>
<dbReference type="Ensembl" id="ENSECRT00000031329.1">
    <property type="protein sequence ID" value="ENSECRP00000030684.1"/>
    <property type="gene ID" value="ENSECRG00000020824.1"/>
</dbReference>
<dbReference type="AlphaFoldDB" id="A0A8C4TEX5"/>